<feature type="domain" description="CUB" evidence="4">
    <location>
        <begin position="939"/>
        <end position="1063"/>
    </location>
</feature>
<dbReference type="PANTHER" id="PTHR39385:SF2">
    <property type="entry name" value="SLIT-LIKE 3 PROTEIN"/>
    <property type="match status" value="1"/>
</dbReference>
<dbReference type="Pfam" id="PF00041">
    <property type="entry name" value="fn3"/>
    <property type="match status" value="2"/>
</dbReference>
<dbReference type="InterPro" id="IPR000998">
    <property type="entry name" value="MAM_dom"/>
</dbReference>
<feature type="domain" description="MAM" evidence="5">
    <location>
        <begin position="1435"/>
        <end position="1614"/>
    </location>
</feature>
<dbReference type="Pfam" id="PF00431">
    <property type="entry name" value="CUB"/>
    <property type="match status" value="3"/>
</dbReference>
<feature type="domain" description="MAM" evidence="5">
    <location>
        <begin position="2388"/>
        <end position="2547"/>
    </location>
</feature>
<sequence length="2638" mass="292659">MKNSYLTFLKSYFFIVLYYQIKKLLTMNKKILCFLLLCVYVAKNYSQQVWRNDLKINYSQKISDAPSNYHQLKLNQNQLATILRKSANRFSKHHAKTILTLPIAGKKFEDFEILKASNFSKKLHQKFPSINSYVAKSLTTNKTARISYSKHTGLYAYIQTSEGTRIVKPLDHKTNSYVHFKRSDTKSFNDFECTTIETTKRNFFKLNNKISANDGYLRKYRLALATTGEFSNFFLTGSETTDEEKKAVVLSAINNSLTRINSIFERDFGITMELIDNNDQLIFLDSNNDPFSTGGFNNQIQNTLDTTIGTGNYDVGHVFVLSNRKYGSAGCIACVCTEGSKGSAFSAHHSPDTDDFNMLAAHEFGHQYGGLHVQSSANCRSAFGLQEVEPGSGSTIMSYAGICAPNVQFHSDDYFNYVDIRDVIEWTRNNSSCAELIATGNNDPTANAGNDYTIPISTPFILEGSGSDNDANSSLTYCWEQNNPEDPLSTSTPQPTWSQGPLFRSKLPTESPIRYIPQLEDVVQGNLTPTWEVVPSVSRAINFVLTVRDNASSGAKTASDEMIINTTDTAGPFVVTSQNSAENWNVGDTKTITWDVANTDVAPINASHVEILLSTDGGFTYPHTIISNTPNDGSQEIIIPEIPESTTQGRIMIKPVDNIFYAINSNNINIQVSEFIMSFNQSSQEVCKPDVIEYDFTYKTYLSFRETTTFTVENLPNNLTASFSPNTVIDNNTPIKLTITGTNNLAIDNYTFNVVGTTNTTVKKASLEFNIFESTILAPTLTSPVNNSTGINISPLLSWESDDNSATYLLEIATDNNFNTIIESSSLSENSYNTKQVTNFNTTYFWRVKSTNTCGDSDYSEAFSFTTKCSTPSSINTTADKDNIQISWSDSNDSNNWEIEVVLNNTLPTGIGTITNTNPYTASNLQSGTTYDIYVKSLCSDTNSSDWAGPYSVTTLADFCNGDKFYDPGIEGNYPKNQNVKTIILPENANVVEVNFSYFQIESGYDYLYVYDGNDTDAPLIGRYTGMNSPGLLRSKINQGLTFVFTSDHVVTDIGWEATVNCITITCPEPSDFNYTNISGNSIDLEWTVNGSENKWLIEHGSKGFTPGNGIKTQVSSNPITIEGLTPETEYDFYVKAICGETPSEDDSFNVGPISVKTPCGTFDTPFNNGAENQNTGSSIENCMSATPDIYQANFFWETYSSTNSSTISTGPHKAYEGNKYYRTSPSSYSNSGDQAFLQTPFINIDNLTVPTLNFFSYMHGKNIGSLHVDVWSNNNWTTDVLVINGEQQSSATELWSEHLIDLSDYSGDILIRFKAISGGTNTNEIDIDAISVIEKPSCPNPSKITYEKINGNTVNFSWDANGGESKWVLEYGHKGYTKGNGVKIMTTTNPTSINTLLPETEYDFYLTAICGENPNEDDSNAIGPIGLKTLCSTFSIPFNNGAENQYTSNTIQNCMSATPDVYQNAYYWVAKYSNYSNSITTGPYKANEGNKYYSTNNPYQNSKQGDEASLFTPVVNIDSANNPTLNFNTFMFGENVGSLHIDIRNNGNWNNDIYVINGQQQTSPNDLWQEHLVDLSNFSGEITVRFRAISGGETNNEIDIDSINIIEKPSCPNPTNFNYDNITATTVDLTLTSNGEENNWEVEYGLKGFTIGYGTTVQTDTNNFTLENLPSNTELDIYLRAVCGNASNEDNSEFIGPIQIKTLCGIYSTPYTNGAENQNTNSILQNCIVGLPEIYQGNYFWEAQYSPQNSSNVYGPYKAQSGNKYYRARAYNSTSGDEANLLTPNIDISTVTTPTLHFYTFMHGENIGSLHVDILNNGTWTNDIFSITGSQQTSVHDLWDEHFIDLSQFTDIIKVRFRAVTAEGHGLKEIDIDDISIIEKPSCIKPTNIKVSNETINSIDLSWIANNNENNWTLEYGIENFSIGSGTQVNVSNNPYTLENLNSNTTYDVYIKSNCNTNNSSEWNGPFKFKTKADFCNGDHFYDTGGASGNYSNNENYTTTIYPKTGTDIVTVFFNYFEIENCCDYLYIYDGPDTNANLIGQYNGTNSPGNIASTHSSGALTFKFTSSNYTNYGGWDATVLCESDTCLTPINTLATNISYNSAQIQWETRSNETSWFIEYGEKGFTPGTGNNIQILTNPITLNNLTSDTEYDIYVTANCEGTPSTILNPYSFKTTPNYCNGDLFYDSGGIDGSYKNNENYITTIYPQDNADFVSVTFNSFSTEGCCDRLYIYDGDNTNAILIGSYAGNNSPGTIISTHETGALTFSFTSDSSITSSGWDATVECGTLSCPKPTNIQIENITQNSVDINWIAGSNEQSWEIEYGQTGFTQGNGTLIQVDYNNYTINDLGQLQSYDVYVRANCGSTDNSLWAGPFSFATNCNLTAPFYENFSSNSVPNCWTQYGSENWNFSTGADYDAQNAGDFTSGGNTNYAWIDGSSPNGPNQTSNLFTEIIDISNLSEPALQFSVFSKNTISNSFNSLLVKVHNTASTAHTLLQLQGATENGGWQTFTYDLSDYIESNLIHIEFIITENSPESPYHNDILIDDVRIDNLTTLGTNEVNILDNVSYYPNPVKDNLKINSPEQITKVEVYSILGRKLLDKPIKEFNNVLDIDFSNYTSGTYLVKVFAQNKLKSFRILKE</sequence>
<dbReference type="SUPFAM" id="SSF49899">
    <property type="entry name" value="Concanavalin A-like lectins/glucanases"/>
    <property type="match status" value="4"/>
</dbReference>
<dbReference type="SUPFAM" id="SSF49265">
    <property type="entry name" value="Fibronectin type III"/>
    <property type="match status" value="5"/>
</dbReference>
<dbReference type="InterPro" id="IPR013320">
    <property type="entry name" value="ConA-like_dom_sf"/>
</dbReference>
<feature type="domain" description="Fibronectin type-III" evidence="6">
    <location>
        <begin position="2291"/>
        <end position="2385"/>
    </location>
</feature>
<evidence type="ECO:0000256" key="2">
    <source>
        <dbReference type="ARBA" id="ARBA00023157"/>
    </source>
</evidence>
<dbReference type="Gene3D" id="2.60.120.200">
    <property type="match status" value="4"/>
</dbReference>
<feature type="domain" description="MAM" evidence="5">
    <location>
        <begin position="1163"/>
        <end position="1341"/>
    </location>
</feature>
<feature type="domain" description="Fibronectin type-III" evidence="6">
    <location>
        <begin position="1069"/>
        <end position="1159"/>
    </location>
</feature>
<keyword evidence="1" id="KW-0732">Signal</keyword>
<feature type="domain" description="Fibronectin type-III" evidence="6">
    <location>
        <begin position="2089"/>
        <end position="2177"/>
    </location>
</feature>
<dbReference type="SMART" id="SM00042">
    <property type="entry name" value="CUB"/>
    <property type="match status" value="3"/>
</dbReference>
<dbReference type="PROSITE" id="PS50853">
    <property type="entry name" value="FN3"/>
    <property type="match status" value="5"/>
</dbReference>
<dbReference type="Pfam" id="PF18962">
    <property type="entry name" value="Por_Secre_tail"/>
    <property type="match status" value="1"/>
</dbReference>
<proteinExistence type="predicted"/>
<comment type="caution">
    <text evidence="7">The sequence shown here is derived from an EMBL/GenBank/DDBJ whole genome shotgun (WGS) entry which is preliminary data.</text>
</comment>
<evidence type="ECO:0000313" key="7">
    <source>
        <dbReference type="EMBL" id="CAL2107318.1"/>
    </source>
</evidence>
<dbReference type="SUPFAM" id="SSF49854">
    <property type="entry name" value="Spermadhesin, CUB domain"/>
    <property type="match status" value="3"/>
</dbReference>
<feature type="domain" description="Fibronectin type-III" evidence="6">
    <location>
        <begin position="1886"/>
        <end position="1975"/>
    </location>
</feature>
<evidence type="ECO:0000256" key="3">
    <source>
        <dbReference type="SAM" id="MobiDB-lite"/>
    </source>
</evidence>
<evidence type="ECO:0000259" key="5">
    <source>
        <dbReference type="PROSITE" id="PS50060"/>
    </source>
</evidence>
<dbReference type="PANTHER" id="PTHR39385">
    <property type="entry name" value="PROTEIN CBG20422"/>
    <property type="match status" value="1"/>
</dbReference>
<feature type="domain" description="MAM" evidence="5">
    <location>
        <begin position="1685"/>
        <end position="1886"/>
    </location>
</feature>
<keyword evidence="8" id="KW-1185">Reference proteome</keyword>
<dbReference type="SUPFAM" id="SSF55486">
    <property type="entry name" value="Metalloproteases ('zincins'), catalytic domain"/>
    <property type="match status" value="1"/>
</dbReference>
<keyword evidence="2" id="KW-1015">Disulfide bond</keyword>
<dbReference type="Proteomes" id="UP001497602">
    <property type="component" value="Unassembled WGS sequence"/>
</dbReference>
<dbReference type="InterPro" id="IPR036116">
    <property type="entry name" value="FN3_sf"/>
</dbReference>
<evidence type="ECO:0000313" key="8">
    <source>
        <dbReference type="Proteomes" id="UP001497602"/>
    </source>
</evidence>
<dbReference type="InterPro" id="IPR035914">
    <property type="entry name" value="Sperma_CUB_dom_sf"/>
</dbReference>
<dbReference type="CDD" id="cd00041">
    <property type="entry name" value="CUB"/>
    <property type="match status" value="3"/>
</dbReference>
<evidence type="ECO:0000259" key="6">
    <source>
        <dbReference type="PROSITE" id="PS50853"/>
    </source>
</evidence>
<evidence type="ECO:0000256" key="1">
    <source>
        <dbReference type="ARBA" id="ARBA00022729"/>
    </source>
</evidence>
<accession>A0ABP1FDE4</accession>
<protein>
    <submittedName>
        <fullName evidence="7">T9SS type A sorting domain-containing protein</fullName>
    </submittedName>
</protein>
<gene>
    <name evidence="7" type="ORF">T190115A13A_30164</name>
</gene>
<dbReference type="CDD" id="cd00063">
    <property type="entry name" value="FN3"/>
    <property type="match status" value="4"/>
</dbReference>
<organism evidence="7 8">
    <name type="scientific">Tenacibaculum vairaonense</name>
    <dbReference type="NCBI Taxonomy" id="3137860"/>
    <lineage>
        <taxon>Bacteria</taxon>
        <taxon>Pseudomonadati</taxon>
        <taxon>Bacteroidota</taxon>
        <taxon>Flavobacteriia</taxon>
        <taxon>Flavobacteriales</taxon>
        <taxon>Flavobacteriaceae</taxon>
        <taxon>Tenacibaculum</taxon>
    </lineage>
</organism>
<dbReference type="PROSITE" id="PS01180">
    <property type="entry name" value="CUB"/>
    <property type="match status" value="3"/>
</dbReference>
<name>A0ABP1FDE4_9FLAO</name>
<dbReference type="InterPro" id="IPR026444">
    <property type="entry name" value="Secre_tail"/>
</dbReference>
<feature type="compositionally biased region" description="Polar residues" evidence="3">
    <location>
        <begin position="483"/>
        <end position="499"/>
    </location>
</feature>
<dbReference type="InterPro" id="IPR000859">
    <property type="entry name" value="CUB_dom"/>
</dbReference>
<dbReference type="Gene3D" id="2.60.40.10">
    <property type="entry name" value="Immunoglobulins"/>
    <property type="match status" value="8"/>
</dbReference>
<dbReference type="EMBL" id="CAXJRC010000033">
    <property type="protein sequence ID" value="CAL2107318.1"/>
    <property type="molecule type" value="Genomic_DNA"/>
</dbReference>
<dbReference type="Pfam" id="PF13583">
    <property type="entry name" value="Reprolysin_4"/>
    <property type="match status" value="1"/>
</dbReference>
<dbReference type="PROSITE" id="PS50060">
    <property type="entry name" value="MAM_2"/>
    <property type="match status" value="4"/>
</dbReference>
<evidence type="ECO:0000259" key="4">
    <source>
        <dbReference type="PROSITE" id="PS01180"/>
    </source>
</evidence>
<dbReference type="NCBIfam" id="TIGR04183">
    <property type="entry name" value="Por_Secre_tail"/>
    <property type="match status" value="1"/>
</dbReference>
<reference evidence="7 8" key="1">
    <citation type="submission" date="2024-05" db="EMBL/GenBank/DDBJ databases">
        <authorList>
            <person name="Duchaud E."/>
        </authorList>
    </citation>
    <scope>NUCLEOTIDE SEQUENCE [LARGE SCALE GENOMIC DNA]</scope>
    <source>
        <strain evidence="7">Ena-SAMPLE-TAB-13-05-2024-13:56:06:370-140305</strain>
    </source>
</reference>
<feature type="domain" description="CUB" evidence="4">
    <location>
        <begin position="2179"/>
        <end position="2285"/>
    </location>
</feature>
<feature type="domain" description="CUB" evidence="4">
    <location>
        <begin position="1977"/>
        <end position="2083"/>
    </location>
</feature>
<dbReference type="InterPro" id="IPR003961">
    <property type="entry name" value="FN3_dom"/>
</dbReference>
<feature type="region of interest" description="Disordered" evidence="3">
    <location>
        <begin position="483"/>
        <end position="502"/>
    </location>
</feature>
<feature type="domain" description="Fibronectin type-III" evidence="6">
    <location>
        <begin position="849"/>
        <end position="958"/>
    </location>
</feature>
<dbReference type="Gene3D" id="2.60.120.290">
    <property type="entry name" value="Spermadhesin, CUB domain"/>
    <property type="match status" value="3"/>
</dbReference>
<dbReference type="SMART" id="SM00060">
    <property type="entry name" value="FN3"/>
    <property type="match status" value="7"/>
</dbReference>
<dbReference type="InterPro" id="IPR013783">
    <property type="entry name" value="Ig-like_fold"/>
</dbReference>
<dbReference type="Pfam" id="PF00629">
    <property type="entry name" value="MAM"/>
    <property type="match status" value="3"/>
</dbReference>